<dbReference type="RefSeq" id="WP_185053655.1">
    <property type="nucleotide sequence ID" value="NZ_BAABIX010000008.1"/>
</dbReference>
<evidence type="ECO:0000256" key="4">
    <source>
        <dbReference type="ARBA" id="ARBA00023295"/>
    </source>
</evidence>
<keyword evidence="9" id="KW-1185">Reference proteome</keyword>
<dbReference type="EC" id="3.2.1.22" evidence="5"/>
<dbReference type="AlphaFoldDB" id="A0A840PG22"/>
<dbReference type="Proteomes" id="UP000578449">
    <property type="component" value="Unassembled WGS sequence"/>
</dbReference>
<dbReference type="Gene3D" id="2.60.40.1180">
    <property type="entry name" value="Golgi alpha-mannosidase II"/>
    <property type="match status" value="1"/>
</dbReference>
<dbReference type="Pfam" id="PF08305">
    <property type="entry name" value="NPCBM"/>
    <property type="match status" value="1"/>
</dbReference>
<evidence type="ECO:0000256" key="2">
    <source>
        <dbReference type="ARBA" id="ARBA00022729"/>
    </source>
</evidence>
<dbReference type="SUPFAM" id="SSF51011">
    <property type="entry name" value="Glycosyl hydrolase domain"/>
    <property type="match status" value="1"/>
</dbReference>
<dbReference type="Pfam" id="PF10633">
    <property type="entry name" value="NPCBM_assoc"/>
    <property type="match status" value="1"/>
</dbReference>
<sequence length="637" mass="67200">MRATLAALAAALLLLPAAAVARTSEPPPVPAPPMGWSSRSLGCGVSEAAVRQAADKLAPLSPYGYRYLIVDDCWLAPQRAGGALAADPARFPSGIPALAEYVHGKGLKLGLALSAGTRACAGGGPGSYRNEAADGAQLAGWGVDYVKYDWCNVPMGDFPGKDSRAVAQTLYPLMRQALGESVVFAMNNEDGNSVPWLWGPELATTWRTNVVTRPIGDTYAGMVDIWEVNQLREEYAGPGSWADPDLLQAGRGGMSELEYRTQMTLWAIGAAPLILQSLDAPPAIVADPEVIAVNQDPLGAMGRLVKTDGWYHVLAKPLKDGSQAIALFNESDRAATLSWELPEGRYRVEDLWTGAVSSTRGELAAHVPAHGAVMYRVGELREQAPPLVTVEVDPSIPGDDRPSALEPGKENPVVTRVVNTGATATLRDVEVTLAVPEGWRARPGGPAVARRLAPGEDFTVTWHVTPPSGAEPKSYDLVATAGRWTGAAVVRVATAPGPGVSFLSDLAWTNARNHLGAPKKDVSHDGNTLTLDGVAHAKGLGAHAPADIEYYLARRCSRVEFVAGVDDEVGANGSVDFEVWADGERVARTGVITGAQPARKVTASVEGARYLRLVVTNGGDNAYYDHADFAGATVTCS</sequence>
<evidence type="ECO:0000256" key="1">
    <source>
        <dbReference type="ARBA" id="ARBA00009743"/>
    </source>
</evidence>
<dbReference type="PANTHER" id="PTHR11452:SF75">
    <property type="entry name" value="ALPHA-GALACTOSIDASE MEL1"/>
    <property type="match status" value="1"/>
</dbReference>
<name>A0A840PG22_9ACTN</name>
<keyword evidence="2 6" id="KW-0732">Signal</keyword>
<gene>
    <name evidence="8" type="ORF">HNP84_006542</name>
</gene>
<dbReference type="InterPro" id="IPR013780">
    <property type="entry name" value="Glyco_hydro_b"/>
</dbReference>
<dbReference type="InterPro" id="IPR013222">
    <property type="entry name" value="Glyco_hyd_98_carb-bd"/>
</dbReference>
<organism evidence="8 9">
    <name type="scientific">Thermocatellispora tengchongensis</name>
    <dbReference type="NCBI Taxonomy" id="1073253"/>
    <lineage>
        <taxon>Bacteria</taxon>
        <taxon>Bacillati</taxon>
        <taxon>Actinomycetota</taxon>
        <taxon>Actinomycetes</taxon>
        <taxon>Streptosporangiales</taxon>
        <taxon>Streptosporangiaceae</taxon>
        <taxon>Thermocatellispora</taxon>
    </lineage>
</organism>
<keyword evidence="3 5" id="KW-0378">Hydrolase</keyword>
<dbReference type="PRINTS" id="PR00740">
    <property type="entry name" value="GLHYDRLASE27"/>
</dbReference>
<dbReference type="Gene3D" id="2.60.40.10">
    <property type="entry name" value="Immunoglobulins"/>
    <property type="match status" value="1"/>
</dbReference>
<dbReference type="InterPro" id="IPR038637">
    <property type="entry name" value="NPCBM_sf"/>
</dbReference>
<dbReference type="SUPFAM" id="SSF49785">
    <property type="entry name" value="Galactose-binding domain-like"/>
    <property type="match status" value="1"/>
</dbReference>
<dbReference type="InterPro" id="IPR002241">
    <property type="entry name" value="Glyco_hydro_27"/>
</dbReference>
<dbReference type="CDD" id="cd14792">
    <property type="entry name" value="GH27"/>
    <property type="match status" value="1"/>
</dbReference>
<dbReference type="Gene3D" id="2.60.120.1060">
    <property type="entry name" value="NPCBM/NEW2 domain"/>
    <property type="match status" value="1"/>
</dbReference>
<dbReference type="Pfam" id="PF17801">
    <property type="entry name" value="Melibiase_C"/>
    <property type="match status" value="1"/>
</dbReference>
<proteinExistence type="inferred from homology"/>
<evidence type="ECO:0000256" key="5">
    <source>
        <dbReference type="RuleBase" id="RU361168"/>
    </source>
</evidence>
<dbReference type="InterPro" id="IPR017853">
    <property type="entry name" value="GH"/>
</dbReference>
<evidence type="ECO:0000256" key="6">
    <source>
        <dbReference type="SAM" id="SignalP"/>
    </source>
</evidence>
<dbReference type="InterPro" id="IPR041233">
    <property type="entry name" value="Melibiase_C"/>
</dbReference>
<reference evidence="8 9" key="1">
    <citation type="submission" date="2020-08" db="EMBL/GenBank/DDBJ databases">
        <title>Genomic Encyclopedia of Type Strains, Phase IV (KMG-IV): sequencing the most valuable type-strain genomes for metagenomic binning, comparative biology and taxonomic classification.</title>
        <authorList>
            <person name="Goeker M."/>
        </authorList>
    </citation>
    <scope>NUCLEOTIDE SEQUENCE [LARGE SCALE GENOMIC DNA]</scope>
    <source>
        <strain evidence="8 9">DSM 45615</strain>
    </source>
</reference>
<dbReference type="GO" id="GO:0004557">
    <property type="term" value="F:alpha-galactosidase activity"/>
    <property type="evidence" value="ECO:0007669"/>
    <property type="project" value="UniProtKB-EC"/>
</dbReference>
<dbReference type="Gene3D" id="3.20.20.70">
    <property type="entry name" value="Aldolase class I"/>
    <property type="match status" value="1"/>
</dbReference>
<comment type="similarity">
    <text evidence="1 5">Belongs to the glycosyl hydrolase 27 family.</text>
</comment>
<dbReference type="GO" id="GO:0005975">
    <property type="term" value="P:carbohydrate metabolic process"/>
    <property type="evidence" value="ECO:0007669"/>
    <property type="project" value="InterPro"/>
</dbReference>
<accession>A0A840PG22</accession>
<keyword evidence="4 5" id="KW-0326">Glycosidase</keyword>
<comment type="catalytic activity">
    <reaction evidence="5">
        <text>Hydrolysis of terminal, non-reducing alpha-D-galactose residues in alpha-D-galactosides, including galactose oligosaccharides, galactomannans and galactolipids.</text>
        <dbReference type="EC" id="3.2.1.22"/>
    </reaction>
</comment>
<comment type="caution">
    <text evidence="8">The sequence shown here is derived from an EMBL/GenBank/DDBJ whole genome shotgun (WGS) entry which is preliminary data.</text>
</comment>
<dbReference type="PANTHER" id="PTHR11452">
    <property type="entry name" value="ALPHA-GALACTOSIDASE/ALPHA-N-ACETYLGALACTOSAMINIDASE"/>
    <property type="match status" value="1"/>
</dbReference>
<dbReference type="Pfam" id="PF16499">
    <property type="entry name" value="Melibiase_2"/>
    <property type="match status" value="1"/>
</dbReference>
<feature type="chain" id="PRO_5032975179" description="Alpha-galactosidase" evidence="6">
    <location>
        <begin position="22"/>
        <end position="637"/>
    </location>
</feature>
<evidence type="ECO:0000256" key="3">
    <source>
        <dbReference type="ARBA" id="ARBA00022801"/>
    </source>
</evidence>
<dbReference type="InterPro" id="IPR008979">
    <property type="entry name" value="Galactose-bd-like_sf"/>
</dbReference>
<feature type="signal peptide" evidence="6">
    <location>
        <begin position="1"/>
        <end position="21"/>
    </location>
</feature>
<dbReference type="SUPFAM" id="SSF51445">
    <property type="entry name" value="(Trans)glycosidases"/>
    <property type="match status" value="1"/>
</dbReference>
<evidence type="ECO:0000313" key="9">
    <source>
        <dbReference type="Proteomes" id="UP000578449"/>
    </source>
</evidence>
<evidence type="ECO:0000313" key="8">
    <source>
        <dbReference type="EMBL" id="MBB5136791.1"/>
    </source>
</evidence>
<dbReference type="InterPro" id="IPR013783">
    <property type="entry name" value="Ig-like_fold"/>
</dbReference>
<dbReference type="InterPro" id="IPR013785">
    <property type="entry name" value="Aldolase_TIM"/>
</dbReference>
<dbReference type="InterPro" id="IPR018905">
    <property type="entry name" value="A-galactase_NEW3"/>
</dbReference>
<feature type="domain" description="Glycosyl hydrolase family 98 putative carbohydrate-binding module" evidence="7">
    <location>
        <begin position="497"/>
        <end position="636"/>
    </location>
</feature>
<keyword evidence="5" id="KW-1015">Disulfide bond</keyword>
<dbReference type="SMART" id="SM00776">
    <property type="entry name" value="NPCBM"/>
    <property type="match status" value="1"/>
</dbReference>
<dbReference type="EMBL" id="JACHGN010000015">
    <property type="protein sequence ID" value="MBB5136791.1"/>
    <property type="molecule type" value="Genomic_DNA"/>
</dbReference>
<evidence type="ECO:0000259" key="7">
    <source>
        <dbReference type="SMART" id="SM00776"/>
    </source>
</evidence>
<protein>
    <recommendedName>
        <fullName evidence="5">Alpha-galactosidase</fullName>
        <ecNumber evidence="5">3.2.1.22</ecNumber>
    </recommendedName>
    <alternativeName>
        <fullName evidence="5">Melibiase</fullName>
    </alternativeName>
</protein>